<dbReference type="EMBL" id="CP032869">
    <property type="protein sequence ID" value="AYL98431.1"/>
    <property type="molecule type" value="Genomic_DNA"/>
</dbReference>
<protein>
    <submittedName>
        <fullName evidence="3">Right-handed parallel beta-helix repeat-containing protein</fullName>
    </submittedName>
</protein>
<dbReference type="SUPFAM" id="SSF51126">
    <property type="entry name" value="Pectin lyase-like"/>
    <property type="match status" value="1"/>
</dbReference>
<dbReference type="AlphaFoldDB" id="A0A494VWH0"/>
<dbReference type="Proteomes" id="UP000270046">
    <property type="component" value="Chromosome"/>
</dbReference>
<name>A0A494VWH0_9SPHI</name>
<feature type="chain" id="PRO_5019720072" evidence="1">
    <location>
        <begin position="23"/>
        <end position="377"/>
    </location>
</feature>
<dbReference type="RefSeq" id="WP_119406708.1">
    <property type="nucleotide sequence ID" value="NZ_CP032869.1"/>
</dbReference>
<evidence type="ECO:0000313" key="4">
    <source>
        <dbReference type="Proteomes" id="UP000270046"/>
    </source>
</evidence>
<reference evidence="3 4" key="1">
    <citation type="submission" date="2018-10" db="EMBL/GenBank/DDBJ databases">
        <title>Genome sequencing of Mucilaginibacter sp. HYN0043.</title>
        <authorList>
            <person name="Kim M."/>
            <person name="Yi H."/>
        </authorList>
    </citation>
    <scope>NUCLEOTIDE SEQUENCE [LARGE SCALE GENOMIC DNA]</scope>
    <source>
        <strain evidence="3 4">HYN0043</strain>
    </source>
</reference>
<evidence type="ECO:0000256" key="1">
    <source>
        <dbReference type="SAM" id="SignalP"/>
    </source>
</evidence>
<dbReference type="OrthoDB" id="253409at2"/>
<accession>A0A494VWH0</accession>
<dbReference type="InterPro" id="IPR006626">
    <property type="entry name" value="PbH1"/>
</dbReference>
<dbReference type="PROSITE" id="PS51257">
    <property type="entry name" value="PROKAR_LIPOPROTEIN"/>
    <property type="match status" value="1"/>
</dbReference>
<dbReference type="KEGG" id="muh:HYN43_025505"/>
<evidence type="ECO:0000313" key="3">
    <source>
        <dbReference type="EMBL" id="AYL98431.1"/>
    </source>
</evidence>
<dbReference type="InterPro" id="IPR039448">
    <property type="entry name" value="Beta_helix"/>
</dbReference>
<proteinExistence type="predicted"/>
<feature type="domain" description="Right handed beta helix" evidence="2">
    <location>
        <begin position="110"/>
        <end position="237"/>
    </location>
</feature>
<dbReference type="SMART" id="SM00710">
    <property type="entry name" value="PbH1"/>
    <property type="match status" value="4"/>
</dbReference>
<keyword evidence="4" id="KW-1185">Reference proteome</keyword>
<keyword evidence="1" id="KW-0732">Signal</keyword>
<organism evidence="3 4">
    <name type="scientific">Mucilaginibacter celer</name>
    <dbReference type="NCBI Taxonomy" id="2305508"/>
    <lineage>
        <taxon>Bacteria</taxon>
        <taxon>Pseudomonadati</taxon>
        <taxon>Bacteroidota</taxon>
        <taxon>Sphingobacteriia</taxon>
        <taxon>Sphingobacteriales</taxon>
        <taxon>Sphingobacteriaceae</taxon>
        <taxon>Mucilaginibacter</taxon>
    </lineage>
</organism>
<dbReference type="Pfam" id="PF13229">
    <property type="entry name" value="Beta_helix"/>
    <property type="match status" value="1"/>
</dbReference>
<feature type="signal peptide" evidence="1">
    <location>
        <begin position="1"/>
        <end position="22"/>
    </location>
</feature>
<sequence length="377" mass="41028">MFPKKLLHNSFWLIALCMLLSACDGYGQSKAFVYKPVPADYLRDYSFVPRNKTNRDTAFDITRALPQGYVTDGSVDYTAYLQQALNSHPKVAMPNFAVMVNDAGLTLNSGQTVVFKDSSKLILKPSAPGTYEIIRIHNVENVTVYSAVILGDKTTHTGTDGQWGMGIAIRASKNITIINPKVYRCWGDGIYVGGLKNVPSQNVNIVNPLLDDNRRNGISVTSANQLSITGGVIANSNGQMPQSGIDIEPNRPTDVIDHINISDVVTYNHPKYGIVISLQQLRGRKAGETNINIKNPVDDGSGNGIAIIGRPSADDTLNGNISIVNPVYLNQGDAAIKLPLRNYGMRLHISNPVKGIKPRDFDKLKKAAQAQPGVQID</sequence>
<dbReference type="Gene3D" id="2.160.20.10">
    <property type="entry name" value="Single-stranded right-handed beta-helix, Pectin lyase-like"/>
    <property type="match status" value="1"/>
</dbReference>
<gene>
    <name evidence="3" type="ORF">HYN43_025505</name>
</gene>
<evidence type="ECO:0000259" key="2">
    <source>
        <dbReference type="Pfam" id="PF13229"/>
    </source>
</evidence>
<dbReference type="InterPro" id="IPR012334">
    <property type="entry name" value="Pectin_lyas_fold"/>
</dbReference>
<dbReference type="InterPro" id="IPR011050">
    <property type="entry name" value="Pectin_lyase_fold/virulence"/>
</dbReference>